<feature type="transmembrane region" description="Helical" evidence="3">
    <location>
        <begin position="438"/>
        <end position="457"/>
    </location>
</feature>
<feature type="transmembrane region" description="Helical" evidence="3">
    <location>
        <begin position="615"/>
        <end position="640"/>
    </location>
</feature>
<dbReference type="InterPro" id="IPR051361">
    <property type="entry name" value="ThrE/Ser_Exporter"/>
</dbReference>
<keyword evidence="3" id="KW-1133">Transmembrane helix</keyword>
<dbReference type="PANTHER" id="PTHR31082">
    <property type="entry name" value="PHEROMONE-REGULATED MEMBRANE PROTEIN 10"/>
    <property type="match status" value="1"/>
</dbReference>
<feature type="domain" description="Threonine/serine exporter-like N-terminal" evidence="4">
    <location>
        <begin position="185"/>
        <end position="427"/>
    </location>
</feature>
<organism evidence="5 6">
    <name type="scientific">Lactarius akahatsu</name>
    <dbReference type="NCBI Taxonomy" id="416441"/>
    <lineage>
        <taxon>Eukaryota</taxon>
        <taxon>Fungi</taxon>
        <taxon>Dikarya</taxon>
        <taxon>Basidiomycota</taxon>
        <taxon>Agaricomycotina</taxon>
        <taxon>Agaricomycetes</taxon>
        <taxon>Russulales</taxon>
        <taxon>Russulaceae</taxon>
        <taxon>Lactarius</taxon>
    </lineage>
</organism>
<accession>A0AAD4LDG1</accession>
<feature type="compositionally biased region" description="Basic and acidic residues" evidence="2">
    <location>
        <begin position="43"/>
        <end position="67"/>
    </location>
</feature>
<feature type="transmembrane region" description="Helical" evidence="3">
    <location>
        <begin position="560"/>
        <end position="577"/>
    </location>
</feature>
<evidence type="ECO:0000259" key="4">
    <source>
        <dbReference type="Pfam" id="PF06738"/>
    </source>
</evidence>
<dbReference type="AlphaFoldDB" id="A0AAD4LDG1"/>
<comment type="similarity">
    <text evidence="1">Belongs to the ThrE exporter (TC 2.A.79) family.</text>
</comment>
<evidence type="ECO:0000256" key="3">
    <source>
        <dbReference type="SAM" id="Phobius"/>
    </source>
</evidence>
<dbReference type="Proteomes" id="UP001201163">
    <property type="component" value="Unassembled WGS sequence"/>
</dbReference>
<feature type="transmembrane region" description="Helical" evidence="3">
    <location>
        <begin position="368"/>
        <end position="389"/>
    </location>
</feature>
<dbReference type="GO" id="GO:0022857">
    <property type="term" value="F:transmembrane transporter activity"/>
    <property type="evidence" value="ECO:0007669"/>
    <property type="project" value="InterPro"/>
</dbReference>
<sequence>MQQSLNRVSLSSYQHPNDIPPPRSLYFSAPPRSGARRRYSHKSSSEGRYGVRGEDGKSPNDFRVEPPRHRGVVSNLLELSRVSDSTWPWDDDRRLATSRTGSLGEQFAEGDRRPRLSRLYSLGGYDADDPKITGATRELLDDPADLERNVKEQMDLRSMSYKQRRKEAQKIKIRFFVTSLLNRQQFIMKLARALMTFGAPSHRIESQLVAAARILEVDAEFIHLPNIFLLSFADPETCTSETHFIKCSGRLALGNLKMVHQIYRQVVHDELSAKKAGDSLDALLNSKPIYGVWTRCAINFWLSALICPIAFGGSLVDMFIAGFGALVLSSLQLTVVVKSKLYANVFEISIAIFISFLARALSSIRSELFCYTAISSAGIVCILPGYLILSSSLELASKNMLCGSVKMVYALIYTLFLGFGLQIGSDFYLLFNHSERHRLSSLASSLSYTISFAGSFVSDNSTLFTENLPLFGAFAFTSGTVPGEMNIIAGCHRLPGFPWYLQPFPFWSQFVTVPAFSIISSLGNLQPWRSWDLVVMVVISCISFAANKTANHFIFNRSDVVSAIGAFAVGLMGNVYSRRFGGTAFTAMVTGVLFLVPSGLSQAGGLTASGSGIDIGGAMIAVTIGITVGLFMSQALVYTFGTRKNAAIFSF</sequence>
<evidence type="ECO:0000313" key="6">
    <source>
        <dbReference type="Proteomes" id="UP001201163"/>
    </source>
</evidence>
<feature type="transmembrane region" description="Helical" evidence="3">
    <location>
        <begin position="300"/>
        <end position="329"/>
    </location>
</feature>
<protein>
    <submittedName>
        <fullName evidence="5">DUF1212-domain-containing protein</fullName>
    </submittedName>
</protein>
<feature type="transmembrane region" description="Helical" evidence="3">
    <location>
        <begin position="504"/>
        <end position="522"/>
    </location>
</feature>
<dbReference type="Pfam" id="PF06738">
    <property type="entry name" value="ThrE"/>
    <property type="match status" value="1"/>
</dbReference>
<evidence type="ECO:0000313" key="5">
    <source>
        <dbReference type="EMBL" id="KAH8984306.1"/>
    </source>
</evidence>
<feature type="transmembrane region" description="Helical" evidence="3">
    <location>
        <begin position="341"/>
        <end position="361"/>
    </location>
</feature>
<feature type="compositionally biased region" description="Polar residues" evidence="2">
    <location>
        <begin position="1"/>
        <end position="15"/>
    </location>
</feature>
<name>A0AAD4LDG1_9AGAM</name>
<feature type="transmembrane region" description="Helical" evidence="3">
    <location>
        <begin position="584"/>
        <end position="603"/>
    </location>
</feature>
<feature type="region of interest" description="Disordered" evidence="2">
    <location>
        <begin position="1"/>
        <end position="67"/>
    </location>
</feature>
<dbReference type="InterPro" id="IPR010619">
    <property type="entry name" value="ThrE-like_N"/>
</dbReference>
<proteinExistence type="inferred from homology"/>
<keyword evidence="3" id="KW-0812">Transmembrane</keyword>
<comment type="caution">
    <text evidence="5">The sequence shown here is derived from an EMBL/GenBank/DDBJ whole genome shotgun (WGS) entry which is preliminary data.</text>
</comment>
<keyword evidence="6" id="KW-1185">Reference proteome</keyword>
<keyword evidence="3" id="KW-0472">Membrane</keyword>
<gene>
    <name evidence="5" type="ORF">EDB92DRAFT_1803233</name>
</gene>
<evidence type="ECO:0000256" key="2">
    <source>
        <dbReference type="SAM" id="MobiDB-lite"/>
    </source>
</evidence>
<dbReference type="EMBL" id="JAKELL010000077">
    <property type="protein sequence ID" value="KAH8984306.1"/>
    <property type="molecule type" value="Genomic_DNA"/>
</dbReference>
<feature type="transmembrane region" description="Helical" evidence="3">
    <location>
        <begin position="409"/>
        <end position="431"/>
    </location>
</feature>
<dbReference type="PANTHER" id="PTHR31082:SF4">
    <property type="entry name" value="PHEROMONE-REGULATED MEMBRANE PROTEIN 10"/>
    <property type="match status" value="1"/>
</dbReference>
<reference evidence="5" key="1">
    <citation type="submission" date="2022-01" db="EMBL/GenBank/DDBJ databases">
        <title>Comparative genomics reveals a dynamic genome evolution in the ectomycorrhizal milk-cap (Lactarius) mushrooms.</title>
        <authorList>
            <consortium name="DOE Joint Genome Institute"/>
            <person name="Lebreton A."/>
            <person name="Tang N."/>
            <person name="Kuo A."/>
            <person name="LaButti K."/>
            <person name="Drula E."/>
            <person name="Barry K."/>
            <person name="Clum A."/>
            <person name="Lipzen A."/>
            <person name="Mousain D."/>
            <person name="Ng V."/>
            <person name="Wang R."/>
            <person name="Wang X."/>
            <person name="Dai Y."/>
            <person name="Henrissat B."/>
            <person name="Grigoriev I.V."/>
            <person name="Guerin-Laguette A."/>
            <person name="Yu F."/>
            <person name="Martin F.M."/>
        </authorList>
    </citation>
    <scope>NUCLEOTIDE SEQUENCE</scope>
    <source>
        <strain evidence="5">QP</strain>
    </source>
</reference>
<feature type="transmembrane region" description="Helical" evidence="3">
    <location>
        <begin position="534"/>
        <end position="554"/>
    </location>
</feature>
<evidence type="ECO:0000256" key="1">
    <source>
        <dbReference type="ARBA" id="ARBA00034125"/>
    </source>
</evidence>